<dbReference type="GO" id="GO:0051011">
    <property type="term" value="F:microtubule minus-end binding"/>
    <property type="evidence" value="ECO:0007669"/>
    <property type="project" value="TreeGrafter"/>
</dbReference>
<evidence type="ECO:0000313" key="2">
    <source>
        <dbReference type="EMBL" id="ROL40762.1"/>
    </source>
</evidence>
<reference evidence="2 3" key="1">
    <citation type="submission" date="2018-10" db="EMBL/GenBank/DDBJ databases">
        <title>Genome assembly for a Yunnan-Guizhou Plateau 3E fish, Anabarilius grahami (Regan), and its evolutionary and genetic applications.</title>
        <authorList>
            <person name="Jiang W."/>
        </authorList>
    </citation>
    <scope>NUCLEOTIDE SEQUENCE [LARGE SCALE GENOMIC DNA]</scope>
    <source>
        <strain evidence="2">AG-KIZ</strain>
        <tissue evidence="2">Muscle</tissue>
    </source>
</reference>
<evidence type="ECO:0000313" key="3">
    <source>
        <dbReference type="Proteomes" id="UP000281406"/>
    </source>
</evidence>
<dbReference type="AlphaFoldDB" id="A0A3N0Y3J4"/>
<dbReference type="GO" id="GO:0031122">
    <property type="term" value="P:cytoplasmic microtubule organization"/>
    <property type="evidence" value="ECO:0007669"/>
    <property type="project" value="TreeGrafter"/>
</dbReference>
<dbReference type="OrthoDB" id="2125658at2759"/>
<feature type="domain" description="CASAMP N-terminal" evidence="1">
    <location>
        <begin position="1"/>
        <end position="90"/>
    </location>
</feature>
<dbReference type="InterPro" id="IPR058042">
    <property type="entry name" value="CAMSAP_N"/>
</dbReference>
<evidence type="ECO:0000259" key="1">
    <source>
        <dbReference type="Pfam" id="PF25532"/>
    </source>
</evidence>
<dbReference type="GO" id="GO:0007026">
    <property type="term" value="P:negative regulation of microtubule depolymerization"/>
    <property type="evidence" value="ECO:0007669"/>
    <property type="project" value="TreeGrafter"/>
</dbReference>
<proteinExistence type="predicted"/>
<dbReference type="EMBL" id="RJVU01053127">
    <property type="protein sequence ID" value="ROL40762.1"/>
    <property type="molecule type" value="Genomic_DNA"/>
</dbReference>
<sequence length="108" mass="12288">DNVPEDLNEPFYRDQYEQEHLKPPVAGLLLSAELYCRAGSLILKSDAVKPLLGHDAVIQALAQKGLYVTDQERLVTERDLQKKPIQMENHDSRILKKVTEQYSQTNVA</sequence>
<organism evidence="2 3">
    <name type="scientific">Anabarilius grahami</name>
    <name type="common">Kanglang fish</name>
    <name type="synonym">Barilius grahami</name>
    <dbReference type="NCBI Taxonomy" id="495550"/>
    <lineage>
        <taxon>Eukaryota</taxon>
        <taxon>Metazoa</taxon>
        <taxon>Chordata</taxon>
        <taxon>Craniata</taxon>
        <taxon>Vertebrata</taxon>
        <taxon>Euteleostomi</taxon>
        <taxon>Actinopterygii</taxon>
        <taxon>Neopterygii</taxon>
        <taxon>Teleostei</taxon>
        <taxon>Ostariophysi</taxon>
        <taxon>Cypriniformes</taxon>
        <taxon>Xenocyprididae</taxon>
        <taxon>Xenocypridinae</taxon>
        <taxon>Xenocypridinae incertae sedis</taxon>
        <taxon>Anabarilius</taxon>
    </lineage>
</organism>
<dbReference type="GO" id="GO:0036449">
    <property type="term" value="C:microtubule minus-end"/>
    <property type="evidence" value="ECO:0007669"/>
    <property type="project" value="TreeGrafter"/>
</dbReference>
<dbReference type="Pfam" id="PF25532">
    <property type="entry name" value="CH_CAMSAP2_N"/>
    <property type="match status" value="1"/>
</dbReference>
<dbReference type="PANTHER" id="PTHR21595:SF1">
    <property type="entry name" value="CALMODULIN-REGULATED SPECTRIN-ASSOCIATED PROTEIN 2"/>
    <property type="match status" value="1"/>
</dbReference>
<keyword evidence="3" id="KW-1185">Reference proteome</keyword>
<comment type="caution">
    <text evidence="2">The sequence shown here is derived from an EMBL/GenBank/DDBJ whole genome shotgun (WGS) entry which is preliminary data.</text>
</comment>
<feature type="non-terminal residue" evidence="2">
    <location>
        <position position="1"/>
    </location>
</feature>
<dbReference type="GO" id="GO:0005516">
    <property type="term" value="F:calmodulin binding"/>
    <property type="evidence" value="ECO:0007669"/>
    <property type="project" value="InterPro"/>
</dbReference>
<accession>A0A3N0Y3J4</accession>
<protein>
    <submittedName>
        <fullName evidence="2">Calmodulin-regulated spectrin-associated protein 2</fullName>
    </submittedName>
</protein>
<dbReference type="PANTHER" id="PTHR21595">
    <property type="entry name" value="PATRONIN"/>
    <property type="match status" value="1"/>
</dbReference>
<dbReference type="Proteomes" id="UP000281406">
    <property type="component" value="Unassembled WGS sequence"/>
</dbReference>
<gene>
    <name evidence="2" type="ORF">DPX16_9756</name>
</gene>
<dbReference type="InterPro" id="IPR032940">
    <property type="entry name" value="CAMSAP"/>
</dbReference>
<name>A0A3N0Y3J4_ANAGA</name>